<feature type="transmembrane region" description="Helical" evidence="5">
    <location>
        <begin position="89"/>
        <end position="111"/>
    </location>
</feature>
<dbReference type="InterPro" id="IPR007016">
    <property type="entry name" value="O-antigen_ligase-rel_domated"/>
</dbReference>
<feature type="transmembrane region" description="Helical" evidence="5">
    <location>
        <begin position="145"/>
        <end position="170"/>
    </location>
</feature>
<dbReference type="PANTHER" id="PTHR37422">
    <property type="entry name" value="TEICHURONIC ACID BIOSYNTHESIS PROTEIN TUAE"/>
    <property type="match status" value="1"/>
</dbReference>
<evidence type="ECO:0000256" key="2">
    <source>
        <dbReference type="ARBA" id="ARBA00022692"/>
    </source>
</evidence>
<dbReference type="Proteomes" id="UP000267019">
    <property type="component" value="Unassembled WGS sequence"/>
</dbReference>
<evidence type="ECO:0000256" key="4">
    <source>
        <dbReference type="ARBA" id="ARBA00023136"/>
    </source>
</evidence>
<dbReference type="InterPro" id="IPR051533">
    <property type="entry name" value="WaaL-like"/>
</dbReference>
<feature type="transmembrane region" description="Helical" evidence="5">
    <location>
        <begin position="435"/>
        <end position="454"/>
    </location>
</feature>
<feature type="transmembrane region" description="Helical" evidence="5">
    <location>
        <begin position="56"/>
        <end position="77"/>
    </location>
</feature>
<dbReference type="PANTHER" id="PTHR37422:SF13">
    <property type="entry name" value="LIPOPOLYSACCHARIDE BIOSYNTHESIS PROTEIN PA4999-RELATED"/>
    <property type="match status" value="1"/>
</dbReference>
<keyword evidence="4 5" id="KW-0472">Membrane</keyword>
<dbReference type="GO" id="GO:0016020">
    <property type="term" value="C:membrane"/>
    <property type="evidence" value="ECO:0007669"/>
    <property type="project" value="UniProtKB-SubCell"/>
</dbReference>
<feature type="domain" description="O-antigen ligase-related" evidence="6">
    <location>
        <begin position="245"/>
        <end position="390"/>
    </location>
</feature>
<protein>
    <submittedName>
        <fullName evidence="7">O-antigen ligase</fullName>
    </submittedName>
</protein>
<feature type="transmembrane region" description="Helical" evidence="5">
    <location>
        <begin position="383"/>
        <end position="401"/>
    </location>
</feature>
<feature type="transmembrane region" description="Helical" evidence="5">
    <location>
        <begin position="117"/>
        <end position="138"/>
    </location>
</feature>
<accession>A0A660KWB8</accession>
<comment type="caution">
    <text evidence="7">The sequence shown here is derived from an EMBL/GenBank/DDBJ whole genome shotgun (WGS) entry which is preliminary data.</text>
</comment>
<dbReference type="EMBL" id="RBIJ01000003">
    <property type="protein sequence ID" value="RKQ84735.1"/>
    <property type="molecule type" value="Genomic_DNA"/>
</dbReference>
<feature type="transmembrane region" description="Helical" evidence="5">
    <location>
        <begin position="21"/>
        <end position="44"/>
    </location>
</feature>
<gene>
    <name evidence="7" type="ORF">C7438_1229</name>
</gene>
<evidence type="ECO:0000256" key="3">
    <source>
        <dbReference type="ARBA" id="ARBA00022989"/>
    </source>
</evidence>
<sequence>MISGEIPLSRERAYGLEKIGTFSRYVVLGMFLVSISVFFITFLTELNIFSEFVHDRLMVSAFAMQLIFPAAFIFVAYENLKIRLNSKYVPYFLLLFLVYAIFLFSLLSFVWSDYPLYAIKKSITIFVPVILLSVVMLFDDNPIKTFNYVSIIFVATSLLSSIYGEIVLFAGKINPIPLSENIYEQSISLGILKVSQIVYGTLPFLRISSFLSNPNSLAVLNSVGIVFTLYLSRIKYIKNSTGAFLLFVQAVSLLLTFSRDGILFVALMLFAYFLWFAKRGTLQVAGLLFAGVLLVLFLLEIYLVYQSIHPTYSHTDGQSFLEKRLSLGLNGRDRIWRPVVEQITATPLFGIGFGAATEAILRPLGIEHTVHSSHLQILAELGIAGYALFLLVFFTFGWFALRAMQRPSDLVVRNVGAATFSLVFGFFLHDFLESVIVLWGPFTLLTAYAMFTLLHPRVIGEVVRKGEMRGIPVSEDSVYT</sequence>
<comment type="subcellular location">
    <subcellularLocation>
        <location evidence="1">Membrane</location>
        <topology evidence="1">Multi-pass membrane protein</topology>
    </subcellularLocation>
</comment>
<feature type="transmembrane region" description="Helical" evidence="5">
    <location>
        <begin position="410"/>
        <end position="429"/>
    </location>
</feature>
<feature type="transmembrane region" description="Helical" evidence="5">
    <location>
        <begin position="284"/>
        <end position="305"/>
    </location>
</feature>
<keyword evidence="3 5" id="KW-1133">Transmembrane helix</keyword>
<feature type="transmembrane region" description="Helical" evidence="5">
    <location>
        <begin position="215"/>
        <end position="232"/>
    </location>
</feature>
<evidence type="ECO:0000256" key="5">
    <source>
        <dbReference type="SAM" id="Phobius"/>
    </source>
</evidence>
<reference evidence="7 8" key="1">
    <citation type="submission" date="2018-10" db="EMBL/GenBank/DDBJ databases">
        <title>Genomic Encyclopedia of Type Strains, Phase IV (KMG-IV): sequencing the most valuable type-strain genomes for metagenomic binning, comparative biology and taxonomic classification.</title>
        <authorList>
            <person name="Goeker M."/>
        </authorList>
    </citation>
    <scope>NUCLEOTIDE SEQUENCE [LARGE SCALE GENOMIC DNA]</scope>
    <source>
        <strain evidence="7 8">DSM 22653</strain>
    </source>
</reference>
<keyword evidence="8" id="KW-1185">Reference proteome</keyword>
<dbReference type="RefSeq" id="WP_170143604.1">
    <property type="nucleotide sequence ID" value="NZ_RBIJ01000003.1"/>
</dbReference>
<dbReference type="GO" id="GO:0016874">
    <property type="term" value="F:ligase activity"/>
    <property type="evidence" value="ECO:0007669"/>
    <property type="project" value="UniProtKB-KW"/>
</dbReference>
<evidence type="ECO:0000313" key="7">
    <source>
        <dbReference type="EMBL" id="RKQ84735.1"/>
    </source>
</evidence>
<organism evidence="7 8">
    <name type="scientific">Brockia lithotrophica</name>
    <dbReference type="NCBI Taxonomy" id="933949"/>
    <lineage>
        <taxon>Bacteria</taxon>
        <taxon>Bacillati</taxon>
        <taxon>Bacillota</taxon>
        <taxon>Bacilli</taxon>
        <taxon>Bacillales</taxon>
        <taxon>Bacillales Family X. Incertae Sedis</taxon>
        <taxon>Brockia</taxon>
    </lineage>
</organism>
<keyword evidence="7" id="KW-0436">Ligase</keyword>
<name>A0A660KWB8_9BACL</name>
<evidence type="ECO:0000256" key="1">
    <source>
        <dbReference type="ARBA" id="ARBA00004141"/>
    </source>
</evidence>
<evidence type="ECO:0000259" key="6">
    <source>
        <dbReference type="Pfam" id="PF04932"/>
    </source>
</evidence>
<dbReference type="AlphaFoldDB" id="A0A660KWB8"/>
<keyword evidence="2 5" id="KW-0812">Transmembrane</keyword>
<proteinExistence type="predicted"/>
<evidence type="ECO:0000313" key="8">
    <source>
        <dbReference type="Proteomes" id="UP000267019"/>
    </source>
</evidence>
<dbReference type="Pfam" id="PF04932">
    <property type="entry name" value="Wzy_C"/>
    <property type="match status" value="1"/>
</dbReference>